<evidence type="ECO:0000313" key="1">
    <source>
        <dbReference type="EMBL" id="NYD68291.1"/>
    </source>
</evidence>
<dbReference type="EMBL" id="JACCBI010000001">
    <property type="protein sequence ID" value="NYD68291.1"/>
    <property type="molecule type" value="Genomic_DNA"/>
</dbReference>
<keyword evidence="3" id="KW-1185">Reference proteome</keyword>
<comment type="caution">
    <text evidence="2">The sequence shown here is derived from an EMBL/GenBank/DDBJ whole genome shotgun (WGS) entry which is preliminary data.</text>
</comment>
<dbReference type="AlphaFoldDB" id="A0A4Q2M6X3"/>
<organism evidence="2 3">
    <name type="scientific">Agromyces atrinae</name>
    <dbReference type="NCBI Taxonomy" id="592376"/>
    <lineage>
        <taxon>Bacteria</taxon>
        <taxon>Bacillati</taxon>
        <taxon>Actinomycetota</taxon>
        <taxon>Actinomycetes</taxon>
        <taxon>Micrococcales</taxon>
        <taxon>Microbacteriaceae</taxon>
        <taxon>Agromyces</taxon>
    </lineage>
</organism>
<dbReference type="RefSeq" id="WP_129176335.1">
    <property type="nucleotide sequence ID" value="NZ_JACCBI010000001.1"/>
</dbReference>
<name>A0A4Q2M6X3_9MICO</name>
<proteinExistence type="predicted"/>
<dbReference type="Proteomes" id="UP000581087">
    <property type="component" value="Unassembled WGS sequence"/>
</dbReference>
<dbReference type="Proteomes" id="UP000292686">
    <property type="component" value="Unassembled WGS sequence"/>
</dbReference>
<dbReference type="EMBL" id="SDPM01000008">
    <property type="protein sequence ID" value="RXZ85651.1"/>
    <property type="molecule type" value="Genomic_DNA"/>
</dbReference>
<accession>A0A4Q2M6X3</accession>
<protein>
    <submittedName>
        <fullName evidence="2">Uncharacterized protein</fullName>
    </submittedName>
</protein>
<evidence type="ECO:0000313" key="4">
    <source>
        <dbReference type="Proteomes" id="UP000581087"/>
    </source>
</evidence>
<reference evidence="1 4" key="2">
    <citation type="submission" date="2020-07" db="EMBL/GenBank/DDBJ databases">
        <title>Sequencing the genomes of 1000 actinobacteria strains.</title>
        <authorList>
            <person name="Klenk H.-P."/>
        </authorList>
    </citation>
    <scope>NUCLEOTIDE SEQUENCE [LARGE SCALE GENOMIC DNA]</scope>
    <source>
        <strain evidence="1 4">DSM 23870</strain>
    </source>
</reference>
<evidence type="ECO:0000313" key="2">
    <source>
        <dbReference type="EMBL" id="RXZ85651.1"/>
    </source>
</evidence>
<evidence type="ECO:0000313" key="3">
    <source>
        <dbReference type="Proteomes" id="UP000292686"/>
    </source>
</evidence>
<gene>
    <name evidence="1" type="ORF">BJ972_002810</name>
    <name evidence="2" type="ORF">ESP50_14265</name>
</gene>
<reference evidence="2 3" key="1">
    <citation type="submission" date="2019-01" db="EMBL/GenBank/DDBJ databases">
        <title>Agromyces.</title>
        <authorList>
            <person name="Li J."/>
        </authorList>
    </citation>
    <scope>NUCLEOTIDE SEQUENCE [LARGE SCALE GENOMIC DNA]</scope>
    <source>
        <strain evidence="2 3">DSM 23870</strain>
    </source>
</reference>
<sequence>MNRPTHIRLMWEHSVDLPLWDRSPDGEPGPIARGALGITADLEQRLSEWNAAIEAYLGDDFEWPSPEASLESSVAEFLLAAELQAELGTGTTVFVGDDEDRDAVTPTGDAHFEAVGPEGRRFTPRRPTVVEQMQAMPESEFCAMTRGVDLDALVWTPGRRPERVLLAPTESGMPLADRTPLVDRPDEPLAAGTLRFDETLVARLRDWNDRWLGAERTVEYLVSGFRLAADLQHAVGPHTSVLFPASSTWRSTPAPETVALVARLRSLT</sequence>
<dbReference type="OrthoDB" id="4409815at2"/>